<dbReference type="SUPFAM" id="SSF49742">
    <property type="entry name" value="PHM/PNGase F"/>
    <property type="match status" value="1"/>
</dbReference>
<sequence length="101" mass="11320">MNMNWTTLVPPYQESFTTYGHCGGACTREALPKDGITIIGGFVHTHSLGRQLVARHFRNGRELPEIMRDSGYDPKYQEARAAYESPVKIYAGRSHCPGVHL</sequence>
<evidence type="ECO:0000313" key="4">
    <source>
        <dbReference type="RefSeq" id="XP_014670182.1"/>
    </source>
</evidence>
<dbReference type="InterPro" id="IPR014784">
    <property type="entry name" value="Cu2_ascorb_mOase-like_C"/>
</dbReference>
<dbReference type="GeneID" id="106811153"/>
<evidence type="ECO:0000256" key="1">
    <source>
        <dbReference type="ARBA" id="ARBA00023157"/>
    </source>
</evidence>
<proteinExistence type="predicted"/>
<dbReference type="PANTHER" id="PTHR10157:SF23">
    <property type="entry name" value="MOXD1 HOMOLOG 1"/>
    <property type="match status" value="1"/>
</dbReference>
<dbReference type="InterPro" id="IPR024548">
    <property type="entry name" value="Cu2_monoox_C"/>
</dbReference>
<accession>A0ABM1EDB1</accession>
<evidence type="ECO:0000313" key="3">
    <source>
        <dbReference type="Proteomes" id="UP000695022"/>
    </source>
</evidence>
<name>A0ABM1EDB1_PRICU</name>
<dbReference type="InterPro" id="IPR008977">
    <property type="entry name" value="PHM/PNGase_F_dom_sf"/>
</dbReference>
<dbReference type="Pfam" id="PF03712">
    <property type="entry name" value="Cu2_monoox_C"/>
    <property type="match status" value="1"/>
</dbReference>
<keyword evidence="3" id="KW-1185">Reference proteome</keyword>
<dbReference type="Gene3D" id="2.60.120.230">
    <property type="match status" value="1"/>
</dbReference>
<reference evidence="4" key="1">
    <citation type="submission" date="2025-08" db="UniProtKB">
        <authorList>
            <consortium name="RefSeq"/>
        </authorList>
    </citation>
    <scope>IDENTIFICATION</scope>
</reference>
<keyword evidence="1" id="KW-1015">Disulfide bond</keyword>
<organism evidence="3 4">
    <name type="scientific">Priapulus caudatus</name>
    <name type="common">Priapulid worm</name>
    <dbReference type="NCBI Taxonomy" id="37621"/>
    <lineage>
        <taxon>Eukaryota</taxon>
        <taxon>Metazoa</taxon>
        <taxon>Ecdysozoa</taxon>
        <taxon>Scalidophora</taxon>
        <taxon>Priapulida</taxon>
        <taxon>Priapulimorpha</taxon>
        <taxon>Priapulimorphida</taxon>
        <taxon>Priapulidae</taxon>
        <taxon>Priapulus</taxon>
    </lineage>
</organism>
<gene>
    <name evidence="4" type="primary">LOC106811153</name>
</gene>
<dbReference type="RefSeq" id="XP_014670182.1">
    <property type="nucleotide sequence ID" value="XM_014814696.1"/>
</dbReference>
<feature type="domain" description="Copper type II ascorbate-dependent monooxygenase C-terminal" evidence="2">
    <location>
        <begin position="6"/>
        <end position="90"/>
    </location>
</feature>
<dbReference type="Proteomes" id="UP000695022">
    <property type="component" value="Unplaced"/>
</dbReference>
<dbReference type="PANTHER" id="PTHR10157">
    <property type="entry name" value="DOPAMINE BETA HYDROXYLASE RELATED"/>
    <property type="match status" value="1"/>
</dbReference>
<dbReference type="InterPro" id="IPR000945">
    <property type="entry name" value="DBH-like"/>
</dbReference>
<evidence type="ECO:0000259" key="2">
    <source>
        <dbReference type="Pfam" id="PF03712"/>
    </source>
</evidence>
<protein>
    <submittedName>
        <fullName evidence="4">MOXD1 homolog 1-like</fullName>
    </submittedName>
</protein>